<dbReference type="InterPro" id="IPR050955">
    <property type="entry name" value="Plant_Biomass_Hydrol_Est"/>
</dbReference>
<evidence type="ECO:0000313" key="5">
    <source>
        <dbReference type="EMBL" id="MDI9862033.1"/>
    </source>
</evidence>
<proteinExistence type="predicted"/>
<feature type="signal peptide" evidence="4">
    <location>
        <begin position="1"/>
        <end position="19"/>
    </location>
</feature>
<feature type="transmembrane region" description="Helical" evidence="3">
    <location>
        <begin position="129"/>
        <end position="147"/>
    </location>
</feature>
<dbReference type="GO" id="GO:0016787">
    <property type="term" value="F:hydrolase activity"/>
    <property type="evidence" value="ECO:0007669"/>
    <property type="project" value="UniProtKB-KW"/>
</dbReference>
<dbReference type="RefSeq" id="WP_166577302.1">
    <property type="nucleotide sequence ID" value="NZ_JASHIF010000025.1"/>
</dbReference>
<dbReference type="InterPro" id="IPR029058">
    <property type="entry name" value="AB_hydrolase_fold"/>
</dbReference>
<name>A0ABT6YG13_9BACT</name>
<accession>A0ABT6YG13</accession>
<protein>
    <submittedName>
        <fullName evidence="5">Alpha/beta hydrolase-fold protein</fullName>
    </submittedName>
</protein>
<dbReference type="Proteomes" id="UP001236507">
    <property type="component" value="Unassembled WGS sequence"/>
</dbReference>
<evidence type="ECO:0000256" key="3">
    <source>
        <dbReference type="SAM" id="Phobius"/>
    </source>
</evidence>
<evidence type="ECO:0000256" key="1">
    <source>
        <dbReference type="ARBA" id="ARBA00022729"/>
    </source>
</evidence>
<keyword evidence="2 5" id="KW-0378">Hydrolase</keyword>
<dbReference type="PANTHER" id="PTHR43037:SF5">
    <property type="entry name" value="FERULOYL ESTERASE"/>
    <property type="match status" value="1"/>
</dbReference>
<keyword evidence="3" id="KW-1133">Transmembrane helix</keyword>
<gene>
    <name evidence="5" type="ORF">QM524_22610</name>
</gene>
<dbReference type="Pfam" id="PF00756">
    <property type="entry name" value="Esterase"/>
    <property type="match status" value="1"/>
</dbReference>
<feature type="chain" id="PRO_5046744041" evidence="4">
    <location>
        <begin position="20"/>
        <end position="265"/>
    </location>
</feature>
<comment type="caution">
    <text evidence="5">The sequence shown here is derived from an EMBL/GenBank/DDBJ whole genome shotgun (WGS) entry which is preliminary data.</text>
</comment>
<evidence type="ECO:0000256" key="4">
    <source>
        <dbReference type="SAM" id="SignalP"/>
    </source>
</evidence>
<dbReference type="Gene3D" id="3.40.50.1820">
    <property type="entry name" value="alpha/beta hydrolase"/>
    <property type="match status" value="1"/>
</dbReference>
<evidence type="ECO:0000313" key="6">
    <source>
        <dbReference type="Proteomes" id="UP001236507"/>
    </source>
</evidence>
<sequence length="265" mass="31064">MKKWFIVFLVIGLSQKLFAQETLYFNPIYVPYADTTLVFTPKEYTRNATKRFPMVYLLHEQGGNFKQWSNFLNVQKYADAYGFVIVCPDGLNDSWYINSPRKATSKFEDFFFKDLHTTMMEKYRIDTDQVFITGVGMGGFGAMYLFLKKPDIFRSVGSCAGILDMQNEVDNARLRTLLGNTDFETLRNLSIMSNIGKFVSTQKEIIFDCGIDDPQYENTNFFKKRCDELRIRATYVSQPGKHDRSYFQKAIRWHFDFFKRLAKDN</sequence>
<keyword evidence="6" id="KW-1185">Reference proteome</keyword>
<keyword evidence="1 4" id="KW-0732">Signal</keyword>
<reference evidence="5 6" key="1">
    <citation type="submission" date="2023-05" db="EMBL/GenBank/DDBJ databases">
        <title>Novel species of genus Flectobacillus isolated from stream in China.</title>
        <authorList>
            <person name="Lu H."/>
        </authorList>
    </citation>
    <scope>NUCLEOTIDE SEQUENCE [LARGE SCALE GENOMIC DNA]</scope>
    <source>
        <strain evidence="5 6">KCTC 42575</strain>
    </source>
</reference>
<dbReference type="InterPro" id="IPR000801">
    <property type="entry name" value="Esterase-like"/>
</dbReference>
<organism evidence="5 6">
    <name type="scientific">Flectobacillus roseus</name>
    <dbReference type="NCBI Taxonomy" id="502259"/>
    <lineage>
        <taxon>Bacteria</taxon>
        <taxon>Pseudomonadati</taxon>
        <taxon>Bacteroidota</taxon>
        <taxon>Cytophagia</taxon>
        <taxon>Cytophagales</taxon>
        <taxon>Flectobacillaceae</taxon>
        <taxon>Flectobacillus</taxon>
    </lineage>
</organism>
<dbReference type="EMBL" id="JASHIF010000025">
    <property type="protein sequence ID" value="MDI9862033.1"/>
    <property type="molecule type" value="Genomic_DNA"/>
</dbReference>
<keyword evidence="3" id="KW-0812">Transmembrane</keyword>
<dbReference type="PANTHER" id="PTHR43037">
    <property type="entry name" value="UNNAMED PRODUCT-RELATED"/>
    <property type="match status" value="1"/>
</dbReference>
<evidence type="ECO:0000256" key="2">
    <source>
        <dbReference type="ARBA" id="ARBA00022801"/>
    </source>
</evidence>
<keyword evidence="3" id="KW-0472">Membrane</keyword>
<dbReference type="SUPFAM" id="SSF53474">
    <property type="entry name" value="alpha/beta-Hydrolases"/>
    <property type="match status" value="1"/>
</dbReference>